<proteinExistence type="predicted"/>
<keyword evidence="1" id="KW-0732">Signal</keyword>
<feature type="signal peptide" evidence="1">
    <location>
        <begin position="1"/>
        <end position="19"/>
    </location>
</feature>
<dbReference type="Proteomes" id="UP000199036">
    <property type="component" value="Unassembled WGS sequence"/>
</dbReference>
<gene>
    <name evidence="3" type="ORF">SAMN05421741_10796</name>
</gene>
<evidence type="ECO:0000313" key="3">
    <source>
        <dbReference type="EMBL" id="SFN57331.1"/>
    </source>
</evidence>
<evidence type="ECO:0000313" key="4">
    <source>
        <dbReference type="Proteomes" id="UP000199036"/>
    </source>
</evidence>
<accession>A0A1I5A470</accession>
<feature type="domain" description="Lipocalin-like" evidence="2">
    <location>
        <begin position="35"/>
        <end position="130"/>
    </location>
</feature>
<name>A0A1I5A470_9FLAO</name>
<protein>
    <submittedName>
        <fullName evidence="3">Lipocalin-like domain-containing protein</fullName>
    </submittedName>
</protein>
<dbReference type="OrthoDB" id="1350614at2"/>
<organism evidence="3 4">
    <name type="scientific">Paenimyroides ummariense</name>
    <dbReference type="NCBI Taxonomy" id="913024"/>
    <lineage>
        <taxon>Bacteria</taxon>
        <taxon>Pseudomonadati</taxon>
        <taxon>Bacteroidota</taxon>
        <taxon>Flavobacteriia</taxon>
        <taxon>Flavobacteriales</taxon>
        <taxon>Flavobacteriaceae</taxon>
        <taxon>Paenimyroides</taxon>
    </lineage>
</organism>
<dbReference type="PROSITE" id="PS51257">
    <property type="entry name" value="PROKAR_LIPOPROTEIN"/>
    <property type="match status" value="1"/>
</dbReference>
<evidence type="ECO:0000256" key="1">
    <source>
        <dbReference type="SAM" id="SignalP"/>
    </source>
</evidence>
<dbReference type="InterPro" id="IPR024311">
    <property type="entry name" value="Lipocalin-like"/>
</dbReference>
<feature type="chain" id="PRO_5011796604" evidence="1">
    <location>
        <begin position="20"/>
        <end position="152"/>
    </location>
</feature>
<dbReference type="RefSeq" id="WP_091521388.1">
    <property type="nucleotide sequence ID" value="NZ_FOVI01000007.1"/>
</dbReference>
<dbReference type="Pfam" id="PF13648">
    <property type="entry name" value="Lipocalin_4"/>
    <property type="match status" value="1"/>
</dbReference>
<keyword evidence="4" id="KW-1185">Reference proteome</keyword>
<evidence type="ECO:0000259" key="2">
    <source>
        <dbReference type="Pfam" id="PF13648"/>
    </source>
</evidence>
<reference evidence="4" key="1">
    <citation type="submission" date="2016-10" db="EMBL/GenBank/DDBJ databases">
        <authorList>
            <person name="Varghese N."/>
            <person name="Submissions S."/>
        </authorList>
    </citation>
    <scope>NUCLEOTIDE SEQUENCE [LARGE SCALE GENOMIC DNA]</scope>
    <source>
        <strain evidence="4">DS-12</strain>
    </source>
</reference>
<dbReference type="EMBL" id="FOVI01000007">
    <property type="protein sequence ID" value="SFN57331.1"/>
    <property type="molecule type" value="Genomic_DNA"/>
</dbReference>
<dbReference type="AlphaFoldDB" id="A0A1I5A470"/>
<sequence>MKKLVFFSALLSLSLVSCGDDDKPQDQTPIVQDPLVGKWNLVKGEFYQNGNLVLEQDLKPGDCNYDFYELKTGGVKDEVYHDEEADCAQDNYIGTWAYNAASKQVTLVDEEDGYTMVVEVVSVTASDLKIKLISEDGDPLPEGIEVFTYLKK</sequence>